<dbReference type="CDD" id="cd07012">
    <property type="entry name" value="PBP2_Bug_TTT"/>
    <property type="match status" value="1"/>
</dbReference>
<sequence length="320" mass="33522">MKLLKLAAGIALGLAIGTSAFAQEYPAKPIELIVPFGPGGGTDVAARSIAIFMEKHLGKGTSIAVINTPGAGGVIGWTNLAKSKPDGYTIGMVTPPNFVAQTIAGNAKYDLDDFQLIGNIVLDPGVLVVRKDSKYQTLEELVKASQAAKGAVVIGTSGAAGSSEHIGLLSFNRIAKASFTPAFFGDTASVRQAILGGHIPAATMNLSEITQLIRSGDLRLLGVMSSERSPYLPDAQTFAEQGYDLVVTASRGLAAPAGVPADIIEKLQNAMQAAMEDPAYQEAAKKAEIPLAFLNAADYDKLLAKMEGDLVETWKVTPWH</sequence>
<dbReference type="Pfam" id="PF03401">
    <property type="entry name" value="TctC"/>
    <property type="match status" value="1"/>
</dbReference>
<accession>A0ABT0CTK0</accession>
<dbReference type="InterPro" id="IPR005064">
    <property type="entry name" value="BUG"/>
</dbReference>
<comment type="caution">
    <text evidence="3">The sequence shown here is derived from an EMBL/GenBank/DDBJ whole genome shotgun (WGS) entry which is preliminary data.</text>
</comment>
<protein>
    <submittedName>
        <fullName evidence="3">Tripartite tricarboxylate transporter substrate binding protein</fullName>
    </submittedName>
</protein>
<proteinExistence type="inferred from homology"/>
<dbReference type="PANTHER" id="PTHR42928">
    <property type="entry name" value="TRICARBOXYLATE-BINDING PROTEIN"/>
    <property type="match status" value="1"/>
</dbReference>
<name>A0ABT0CTK0_9HYPH</name>
<keyword evidence="3" id="KW-0614">Plasmid</keyword>
<dbReference type="Gene3D" id="3.40.190.10">
    <property type="entry name" value="Periplasmic binding protein-like II"/>
    <property type="match status" value="1"/>
</dbReference>
<dbReference type="InterPro" id="IPR042100">
    <property type="entry name" value="Bug_dom1"/>
</dbReference>
<dbReference type="EMBL" id="JAKVIN010000013">
    <property type="protein sequence ID" value="MCJ8151937.1"/>
    <property type="molecule type" value="Genomic_DNA"/>
</dbReference>
<organism evidence="3 4">
    <name type="scientific">Shinella sedimenti</name>
    <dbReference type="NCBI Taxonomy" id="2919913"/>
    <lineage>
        <taxon>Bacteria</taxon>
        <taxon>Pseudomonadati</taxon>
        <taxon>Pseudomonadota</taxon>
        <taxon>Alphaproteobacteria</taxon>
        <taxon>Hyphomicrobiales</taxon>
        <taxon>Rhizobiaceae</taxon>
        <taxon>Shinella</taxon>
    </lineage>
</organism>
<dbReference type="PIRSF" id="PIRSF017082">
    <property type="entry name" value="YflP"/>
    <property type="match status" value="1"/>
</dbReference>
<dbReference type="SUPFAM" id="SSF53850">
    <property type="entry name" value="Periplasmic binding protein-like II"/>
    <property type="match status" value="1"/>
</dbReference>
<comment type="similarity">
    <text evidence="1">Belongs to the UPF0065 (bug) family.</text>
</comment>
<geneLocation type="plasmid" evidence="3">
    <name>unnamed</name>
</geneLocation>
<evidence type="ECO:0000256" key="1">
    <source>
        <dbReference type="ARBA" id="ARBA00006987"/>
    </source>
</evidence>
<reference evidence="3 4" key="1">
    <citation type="submission" date="2022-02" db="EMBL/GenBank/DDBJ databases">
        <title>Shinella B3.7 sp. nov., isolated from Sediment (Zhairuo Island).</title>
        <authorList>
            <person name="Chen G."/>
        </authorList>
    </citation>
    <scope>NUCLEOTIDE SEQUENCE [LARGE SCALE GENOMIC DNA]</scope>
    <source>
        <strain evidence="3 4">B3.7</strain>
        <plasmid evidence="3">unnamed</plasmid>
    </source>
</reference>
<dbReference type="Gene3D" id="3.40.190.150">
    <property type="entry name" value="Bordetella uptake gene, domain 1"/>
    <property type="match status" value="1"/>
</dbReference>
<dbReference type="Proteomes" id="UP001201844">
    <property type="component" value="Unassembled WGS sequence"/>
</dbReference>
<evidence type="ECO:0000313" key="4">
    <source>
        <dbReference type="Proteomes" id="UP001201844"/>
    </source>
</evidence>
<feature type="signal peptide" evidence="2">
    <location>
        <begin position="1"/>
        <end position="22"/>
    </location>
</feature>
<keyword evidence="2" id="KW-0732">Signal</keyword>
<evidence type="ECO:0000313" key="3">
    <source>
        <dbReference type="EMBL" id="MCJ8151937.1"/>
    </source>
</evidence>
<keyword evidence="4" id="KW-1185">Reference proteome</keyword>
<gene>
    <name evidence="3" type="ORF">MKI86_22650</name>
</gene>
<dbReference type="RefSeq" id="WP_241605593.1">
    <property type="nucleotide sequence ID" value="NZ_JAKVIN010000013.1"/>
</dbReference>
<evidence type="ECO:0000256" key="2">
    <source>
        <dbReference type="SAM" id="SignalP"/>
    </source>
</evidence>
<feature type="chain" id="PRO_5045798255" evidence="2">
    <location>
        <begin position="23"/>
        <end position="320"/>
    </location>
</feature>
<dbReference type="PANTHER" id="PTHR42928:SF5">
    <property type="entry name" value="BLR1237 PROTEIN"/>
    <property type="match status" value="1"/>
</dbReference>